<feature type="compositionally biased region" description="Basic and acidic residues" evidence="2">
    <location>
        <begin position="359"/>
        <end position="369"/>
    </location>
</feature>
<reference evidence="4" key="1">
    <citation type="submission" date="2011-07" db="EMBL/GenBank/DDBJ databases">
        <authorList>
            <consortium name="Caenorhabditis brenneri Sequencing and Analysis Consortium"/>
            <person name="Wilson R.K."/>
        </authorList>
    </citation>
    <scope>NUCLEOTIDE SEQUENCE [LARGE SCALE GENOMIC DNA]</scope>
    <source>
        <strain evidence="4">PB2801</strain>
    </source>
</reference>
<feature type="compositionally biased region" description="Low complexity" evidence="2">
    <location>
        <begin position="492"/>
        <end position="507"/>
    </location>
</feature>
<organism evidence="4">
    <name type="scientific">Caenorhabditis brenneri</name>
    <name type="common">Nematode worm</name>
    <dbReference type="NCBI Taxonomy" id="135651"/>
    <lineage>
        <taxon>Eukaryota</taxon>
        <taxon>Metazoa</taxon>
        <taxon>Ecdysozoa</taxon>
        <taxon>Nematoda</taxon>
        <taxon>Chromadorea</taxon>
        <taxon>Rhabditida</taxon>
        <taxon>Rhabditina</taxon>
        <taxon>Rhabditomorpha</taxon>
        <taxon>Rhabditoidea</taxon>
        <taxon>Rhabditidae</taxon>
        <taxon>Peloderinae</taxon>
        <taxon>Caenorhabditis</taxon>
    </lineage>
</organism>
<feature type="region of interest" description="Disordered" evidence="2">
    <location>
        <begin position="105"/>
        <end position="203"/>
    </location>
</feature>
<evidence type="ECO:0000256" key="2">
    <source>
        <dbReference type="SAM" id="MobiDB-lite"/>
    </source>
</evidence>
<dbReference type="EMBL" id="GL379790">
    <property type="protein sequence ID" value="EGT49423.1"/>
    <property type="molecule type" value="Genomic_DNA"/>
</dbReference>
<gene>
    <name evidence="3" type="ORF">CAEBREN_15576</name>
</gene>
<sequence length="552" mass="60657">MQRFGDDWDELPANLFGGDPDGDEEEEEEAPAPPQEPPAPVRPLQRVGVVMNRPIGEARPIQVGLPLQPANWAEDRGFLGIFGAPAPPAPREEEIEGQLARVLNQDAGGRNEEAPLAAPALAPQVPAQEAPIMEVEDEEEVEDVEEDQVEEVGEEVGEEGGEEGEEEGGEEEKEEEEEKEGEEEEEEEEGEEKKEEQQLVPQAVIAPAQNLEAVQPIPNQDLAAVDRELSREQLVFQMWKLEAIRKEKADFLAMEAQREKARKEELKDMEEETERILARRRRKKEEFEAEEEVAHNLHLQKMETLKAKSSSEVEKKAAIEKETVEDSARRMERETAANDLHRMEMAAMRARMAASAARRAWEEEKKRNAEQVLRTGLASQNQQVRPLQAPSAALPGPLGASRAVTVPRPQHPQASNGQTPGQPVRRIMVVARTAAPSPKSTGPLAQAPPPLLLSASNAPPAPRNSQSPPRLRPRAPTSSTPGPTVPGPQIVATPIAPSSSAPSAPTAYNLRSTAAPVKPKVVRRRRRDSSSSESDLESESEDDTPKKKRSGK</sequence>
<dbReference type="InParanoid" id="G0MCM9"/>
<evidence type="ECO:0000313" key="3">
    <source>
        <dbReference type="EMBL" id="EGT49423.1"/>
    </source>
</evidence>
<feature type="region of interest" description="Disordered" evidence="2">
    <location>
        <begin position="305"/>
        <end position="552"/>
    </location>
</feature>
<feature type="compositionally biased region" description="Low complexity" evidence="2">
    <location>
        <begin position="452"/>
        <end position="469"/>
    </location>
</feature>
<feature type="compositionally biased region" description="Basic and acidic residues" evidence="2">
    <location>
        <begin position="305"/>
        <end position="344"/>
    </location>
</feature>
<proteinExistence type="predicted"/>
<feature type="region of interest" description="Disordered" evidence="2">
    <location>
        <begin position="1"/>
        <end position="44"/>
    </location>
</feature>
<keyword evidence="4" id="KW-1185">Reference proteome</keyword>
<feature type="compositionally biased region" description="Polar residues" evidence="2">
    <location>
        <begin position="412"/>
        <end position="421"/>
    </location>
</feature>
<feature type="compositionally biased region" description="Low complexity" evidence="2">
    <location>
        <begin position="386"/>
        <end position="401"/>
    </location>
</feature>
<evidence type="ECO:0000256" key="1">
    <source>
        <dbReference type="SAM" id="Coils"/>
    </source>
</evidence>
<feature type="compositionally biased region" description="Acidic residues" evidence="2">
    <location>
        <begin position="134"/>
        <end position="190"/>
    </location>
</feature>
<feature type="compositionally biased region" description="Pro residues" evidence="2">
    <location>
        <begin position="31"/>
        <end position="41"/>
    </location>
</feature>
<feature type="compositionally biased region" description="Acidic residues" evidence="2">
    <location>
        <begin position="20"/>
        <end position="30"/>
    </location>
</feature>
<feature type="coiled-coil region" evidence="1">
    <location>
        <begin position="244"/>
        <end position="290"/>
    </location>
</feature>
<feature type="compositionally biased region" description="Low complexity" evidence="2">
    <location>
        <begin position="114"/>
        <end position="131"/>
    </location>
</feature>
<name>G0MCM9_CAEBE</name>
<dbReference type="Proteomes" id="UP000008068">
    <property type="component" value="Unassembled WGS sequence"/>
</dbReference>
<accession>G0MCM9</accession>
<protein>
    <submittedName>
        <fullName evidence="3">Uncharacterized protein</fullName>
    </submittedName>
</protein>
<feature type="compositionally biased region" description="Low complexity" evidence="2">
    <location>
        <begin position="345"/>
        <end position="358"/>
    </location>
</feature>
<keyword evidence="1" id="KW-0175">Coiled coil</keyword>
<dbReference type="HOGENOM" id="CLU_493672_0_0_1"/>
<dbReference type="AlphaFoldDB" id="G0MCM9"/>
<dbReference type="STRING" id="135651.G0MCM9"/>
<evidence type="ECO:0000313" key="4">
    <source>
        <dbReference type="Proteomes" id="UP000008068"/>
    </source>
</evidence>